<sequence>MLPRSLYFFYFPFLFFFFIVAPPVSCDSTRLPSWPIPDGHTFFSRSSLVLPSTQPGLIIHCDRKLFFFLAFISDLWTNCDLVLPFPYHGHGFHTLVRMQHSFHHLLPRPKDATGQLPAAATRLTSRSTQPHLTGE</sequence>
<evidence type="ECO:0000256" key="1">
    <source>
        <dbReference type="SAM" id="SignalP"/>
    </source>
</evidence>
<gene>
    <name evidence="2" type="ORF">BDP55DRAFT_671692</name>
</gene>
<evidence type="ECO:0000313" key="3">
    <source>
        <dbReference type="Proteomes" id="UP001224890"/>
    </source>
</evidence>
<dbReference type="EMBL" id="JAHMHR010000034">
    <property type="protein sequence ID" value="KAK1673013.1"/>
    <property type="molecule type" value="Genomic_DNA"/>
</dbReference>
<accession>A0AAJ0ET60</accession>
<dbReference type="AlphaFoldDB" id="A0AAJ0ET60"/>
<keyword evidence="1" id="KW-0732">Signal</keyword>
<feature type="chain" id="PRO_5042463538" description="Secreted protein" evidence="1">
    <location>
        <begin position="27"/>
        <end position="135"/>
    </location>
</feature>
<dbReference type="RefSeq" id="XP_060427016.1">
    <property type="nucleotide sequence ID" value="XM_060575472.1"/>
</dbReference>
<keyword evidence="3" id="KW-1185">Reference proteome</keyword>
<evidence type="ECO:0008006" key="4">
    <source>
        <dbReference type="Google" id="ProtNLM"/>
    </source>
</evidence>
<evidence type="ECO:0000313" key="2">
    <source>
        <dbReference type="EMBL" id="KAK1673013.1"/>
    </source>
</evidence>
<dbReference type="GeneID" id="85459998"/>
<feature type="signal peptide" evidence="1">
    <location>
        <begin position="1"/>
        <end position="26"/>
    </location>
</feature>
<protein>
    <recommendedName>
        <fullName evidence="4">Secreted protein</fullName>
    </recommendedName>
</protein>
<proteinExistence type="predicted"/>
<name>A0AAJ0ET60_9PEZI</name>
<dbReference type="Proteomes" id="UP001224890">
    <property type="component" value="Unassembled WGS sequence"/>
</dbReference>
<organism evidence="2 3">
    <name type="scientific">Colletotrichum godetiae</name>
    <dbReference type="NCBI Taxonomy" id="1209918"/>
    <lineage>
        <taxon>Eukaryota</taxon>
        <taxon>Fungi</taxon>
        <taxon>Dikarya</taxon>
        <taxon>Ascomycota</taxon>
        <taxon>Pezizomycotina</taxon>
        <taxon>Sordariomycetes</taxon>
        <taxon>Hypocreomycetidae</taxon>
        <taxon>Glomerellales</taxon>
        <taxon>Glomerellaceae</taxon>
        <taxon>Colletotrichum</taxon>
        <taxon>Colletotrichum acutatum species complex</taxon>
    </lineage>
</organism>
<comment type="caution">
    <text evidence="2">The sequence shown here is derived from an EMBL/GenBank/DDBJ whole genome shotgun (WGS) entry which is preliminary data.</text>
</comment>
<reference evidence="2" key="1">
    <citation type="submission" date="2021-06" db="EMBL/GenBank/DDBJ databases">
        <title>Comparative genomics, transcriptomics and evolutionary studies reveal genomic signatures of adaptation to plant cell wall in hemibiotrophic fungi.</title>
        <authorList>
            <consortium name="DOE Joint Genome Institute"/>
            <person name="Baroncelli R."/>
            <person name="Diaz J.F."/>
            <person name="Benocci T."/>
            <person name="Peng M."/>
            <person name="Battaglia E."/>
            <person name="Haridas S."/>
            <person name="Andreopoulos W."/>
            <person name="Labutti K."/>
            <person name="Pangilinan J."/>
            <person name="Floch G.L."/>
            <person name="Makela M.R."/>
            <person name="Henrissat B."/>
            <person name="Grigoriev I.V."/>
            <person name="Crouch J.A."/>
            <person name="De Vries R.P."/>
            <person name="Sukno S.A."/>
            <person name="Thon M.R."/>
        </authorList>
    </citation>
    <scope>NUCLEOTIDE SEQUENCE</scope>
    <source>
        <strain evidence="2">CBS 193.32</strain>
    </source>
</reference>